<keyword evidence="1" id="KW-1133">Transmembrane helix</keyword>
<evidence type="ECO:0000256" key="1">
    <source>
        <dbReference type="SAM" id="Phobius"/>
    </source>
</evidence>
<feature type="transmembrane region" description="Helical" evidence="1">
    <location>
        <begin position="44"/>
        <end position="64"/>
    </location>
</feature>
<evidence type="ECO:0000313" key="2">
    <source>
        <dbReference type="EMBL" id="GAA0164653.1"/>
    </source>
</evidence>
<sequence length="88" mass="10224">MEEPNKESEELCSSLKELAWNEKLKLNWVKYGKERTKFSISRSYTGLAASGFCIMSICLFYWQFSNLASDMQLKHVNPASEYKWSVDA</sequence>
<dbReference type="Proteomes" id="UP001454036">
    <property type="component" value="Unassembled WGS sequence"/>
</dbReference>
<dbReference type="AlphaFoldDB" id="A0AAV3QNH5"/>
<name>A0AAV3QNH5_LITER</name>
<proteinExistence type="predicted"/>
<accession>A0AAV3QNH5</accession>
<protein>
    <submittedName>
        <fullName evidence="2">Uncharacterized protein</fullName>
    </submittedName>
</protein>
<comment type="caution">
    <text evidence="2">The sequence shown here is derived from an EMBL/GenBank/DDBJ whole genome shotgun (WGS) entry which is preliminary data.</text>
</comment>
<gene>
    <name evidence="2" type="ORF">LIER_43686</name>
</gene>
<keyword evidence="3" id="KW-1185">Reference proteome</keyword>
<keyword evidence="1" id="KW-0472">Membrane</keyword>
<keyword evidence="1" id="KW-0812">Transmembrane</keyword>
<evidence type="ECO:0000313" key="3">
    <source>
        <dbReference type="Proteomes" id="UP001454036"/>
    </source>
</evidence>
<dbReference type="EMBL" id="BAABME010037610">
    <property type="protein sequence ID" value="GAA0164653.1"/>
    <property type="molecule type" value="Genomic_DNA"/>
</dbReference>
<reference evidence="2 3" key="1">
    <citation type="submission" date="2024-01" db="EMBL/GenBank/DDBJ databases">
        <title>The complete chloroplast genome sequence of Lithospermum erythrorhizon: insights into the phylogenetic relationship among Boraginaceae species and the maternal lineages of purple gromwells.</title>
        <authorList>
            <person name="Okada T."/>
            <person name="Watanabe K."/>
        </authorList>
    </citation>
    <scope>NUCLEOTIDE SEQUENCE [LARGE SCALE GENOMIC DNA]</scope>
</reference>
<organism evidence="2 3">
    <name type="scientific">Lithospermum erythrorhizon</name>
    <name type="common">Purple gromwell</name>
    <name type="synonym">Lithospermum officinale var. erythrorhizon</name>
    <dbReference type="NCBI Taxonomy" id="34254"/>
    <lineage>
        <taxon>Eukaryota</taxon>
        <taxon>Viridiplantae</taxon>
        <taxon>Streptophyta</taxon>
        <taxon>Embryophyta</taxon>
        <taxon>Tracheophyta</taxon>
        <taxon>Spermatophyta</taxon>
        <taxon>Magnoliopsida</taxon>
        <taxon>eudicotyledons</taxon>
        <taxon>Gunneridae</taxon>
        <taxon>Pentapetalae</taxon>
        <taxon>asterids</taxon>
        <taxon>lamiids</taxon>
        <taxon>Boraginales</taxon>
        <taxon>Boraginaceae</taxon>
        <taxon>Boraginoideae</taxon>
        <taxon>Lithospermeae</taxon>
        <taxon>Lithospermum</taxon>
    </lineage>
</organism>